<organism evidence="1 2">
    <name type="scientific">Gaoshiqia sediminis</name>
    <dbReference type="NCBI Taxonomy" id="2986998"/>
    <lineage>
        <taxon>Bacteria</taxon>
        <taxon>Pseudomonadati</taxon>
        <taxon>Bacteroidota</taxon>
        <taxon>Bacteroidia</taxon>
        <taxon>Marinilabiliales</taxon>
        <taxon>Prolixibacteraceae</taxon>
        <taxon>Gaoshiqia</taxon>
    </lineage>
</organism>
<comment type="caution">
    <text evidence="1">The sequence shown here is derived from an EMBL/GenBank/DDBJ whole genome shotgun (WGS) entry which is preliminary data.</text>
</comment>
<accession>A0AA42C7Z2</accession>
<dbReference type="Proteomes" id="UP001163821">
    <property type="component" value="Unassembled WGS sequence"/>
</dbReference>
<evidence type="ECO:0000313" key="2">
    <source>
        <dbReference type="Proteomes" id="UP001163821"/>
    </source>
</evidence>
<keyword evidence="2" id="KW-1185">Reference proteome</keyword>
<evidence type="ECO:0000313" key="1">
    <source>
        <dbReference type="EMBL" id="MCW0482146.1"/>
    </source>
</evidence>
<gene>
    <name evidence="1" type="ORF">N2K84_05350</name>
</gene>
<sequence>MREIKFDEFLDKLQTASLEAEVNTDAYKKPELLALLHTFFRETLGYSDDNLQVILSDDMVRSTYWFINAAQVFDPAISFHDIFQACRNVWIMNGLQFLCGKPICLTPPIFAYSMLYPYTDNYLDTPAISTFEKIDFSNSFAKRLAGHQVSARNGQEEKIFHMVELIEDYWSREQHPLMYKSLLAIHDAQTQSLALIHQADQLNPDDIFRICYTERRHIGYC</sequence>
<dbReference type="EMBL" id="JAPAAF010000005">
    <property type="protein sequence ID" value="MCW0482146.1"/>
    <property type="molecule type" value="Genomic_DNA"/>
</dbReference>
<proteinExistence type="predicted"/>
<dbReference type="RefSeq" id="WP_282590754.1">
    <property type="nucleotide sequence ID" value="NZ_JAPAAF010000005.1"/>
</dbReference>
<reference evidence="1" key="1">
    <citation type="submission" date="2022-10" db="EMBL/GenBank/DDBJ databases">
        <title>Gaoshiqiia sediminis gen. nov., sp. nov., isolated from coastal sediment.</title>
        <authorList>
            <person name="Yu W.X."/>
            <person name="Mu D.S."/>
            <person name="Du J.Z."/>
            <person name="Liang Y.Q."/>
        </authorList>
    </citation>
    <scope>NUCLEOTIDE SEQUENCE</scope>
    <source>
        <strain evidence="1">A06</strain>
    </source>
</reference>
<name>A0AA42C7Z2_9BACT</name>
<dbReference type="AlphaFoldDB" id="A0AA42C7Z2"/>
<protein>
    <submittedName>
        <fullName evidence="1">Uncharacterized protein</fullName>
    </submittedName>
</protein>